<dbReference type="Proteomes" id="UP000037035">
    <property type="component" value="Unassembled WGS sequence"/>
</dbReference>
<protein>
    <submittedName>
        <fullName evidence="2">Uncharacterized protein</fullName>
    </submittedName>
</protein>
<dbReference type="VEuPathDB" id="FungiDB:VP01_56g3"/>
<gene>
    <name evidence="2" type="ORF">VP01_56g3</name>
</gene>
<name>A0A0L6UKR4_9BASI</name>
<evidence type="ECO:0000313" key="2">
    <source>
        <dbReference type="EMBL" id="KNZ48390.1"/>
    </source>
</evidence>
<sequence length="192" mass="20942">MVDLLGFEISAYTGCFGAPEVQTGSQRAMLRYRAGLLTATGEQIVAGPWFIKSYKSPGPFIGWHASSRRLEKRQLKFGNCNTKIKTNQGLFEVEEEPLKSAVKPLNDGVAFLQTLCEALPKVCGQLKNDDVKNCINQAKKLSNGNLGATLADKWNKLGSGRGARRGGSNKRKGGSGTNRKQLNQQGKQKKNN</sequence>
<feature type="region of interest" description="Disordered" evidence="1">
    <location>
        <begin position="156"/>
        <end position="192"/>
    </location>
</feature>
<proteinExistence type="predicted"/>
<accession>A0A0L6UKR4</accession>
<evidence type="ECO:0000313" key="3">
    <source>
        <dbReference type="Proteomes" id="UP000037035"/>
    </source>
</evidence>
<dbReference type="EMBL" id="LAVV01010941">
    <property type="protein sequence ID" value="KNZ48390.1"/>
    <property type="molecule type" value="Genomic_DNA"/>
</dbReference>
<organism evidence="2 3">
    <name type="scientific">Puccinia sorghi</name>
    <dbReference type="NCBI Taxonomy" id="27349"/>
    <lineage>
        <taxon>Eukaryota</taxon>
        <taxon>Fungi</taxon>
        <taxon>Dikarya</taxon>
        <taxon>Basidiomycota</taxon>
        <taxon>Pucciniomycotina</taxon>
        <taxon>Pucciniomycetes</taxon>
        <taxon>Pucciniales</taxon>
        <taxon>Pucciniaceae</taxon>
        <taxon>Puccinia</taxon>
    </lineage>
</organism>
<evidence type="ECO:0000256" key="1">
    <source>
        <dbReference type="SAM" id="MobiDB-lite"/>
    </source>
</evidence>
<dbReference type="AlphaFoldDB" id="A0A0L6UKR4"/>
<keyword evidence="3" id="KW-1185">Reference proteome</keyword>
<reference evidence="2 3" key="1">
    <citation type="submission" date="2015-08" db="EMBL/GenBank/DDBJ databases">
        <title>Next Generation Sequencing and Analysis of the Genome of Puccinia sorghi L Schw, the Causal Agent of Maize Common Rust.</title>
        <authorList>
            <person name="Rochi L."/>
            <person name="Burguener G."/>
            <person name="Darino M."/>
            <person name="Turjanski A."/>
            <person name="Kreff E."/>
            <person name="Dieguez M.J."/>
            <person name="Sacco F."/>
        </authorList>
    </citation>
    <scope>NUCLEOTIDE SEQUENCE [LARGE SCALE GENOMIC DNA]</scope>
    <source>
        <strain evidence="2 3">RO10H11247</strain>
    </source>
</reference>
<feature type="compositionally biased region" description="Basic residues" evidence="1">
    <location>
        <begin position="162"/>
        <end position="173"/>
    </location>
</feature>
<comment type="caution">
    <text evidence="2">The sequence shown here is derived from an EMBL/GenBank/DDBJ whole genome shotgun (WGS) entry which is preliminary data.</text>
</comment>